<reference evidence="4 5" key="2">
    <citation type="submission" date="2016-05" db="EMBL/GenBank/DDBJ databases">
        <authorList>
            <person name="Naeem Raeece"/>
        </authorList>
    </citation>
    <scope>NUCLEOTIDE SEQUENCE [LARGE SCALE GENOMIC DNA]</scope>
</reference>
<evidence type="ECO:0000313" key="2">
    <source>
        <dbReference type="EMBL" id="SBS85684.1"/>
    </source>
</evidence>
<sequence length="356" mass="42482">MSESGAQGCIFKDMDLPELKFDKEFTEAIDLKLFEKSAFQDEIIDVNTWCKNFALTLQSYYNEKSKKWPEDTHEKRCRDFNYYVTYVFDLITLIETYDVNKKKIKVPESYINSLKQSVNEVFTGTHYFKCNRDESNYSSVMYTRKILDDFCENRNYLSKQMNGENINCERLVSYVNETYKCFFDDKKCIFEDNTDGIKLLEISDSCTLYNIPETFSYPNCPEHKIPYRIQSIPYCPKGYISIYDQIAEFIHEYAFYIPYLPEILKYGFYSVVTVLGIILLSLILYRCIPLGKFLCNKKNSQKTQKMIDEYTSELLENSTYYEPQYTQNRRYGLSYQQLKDSLEDDNEEYYSHREKR</sequence>
<keyword evidence="1" id="KW-1133">Transmembrane helix</keyword>
<dbReference type="Proteomes" id="UP000078560">
    <property type="component" value="Unassembled WGS sequence"/>
</dbReference>
<dbReference type="AlphaFoldDB" id="A0A1A8W166"/>
<name>A0A1A8W166_PLAOA</name>
<gene>
    <name evidence="3" type="ORF">POVCU1_060400</name>
    <name evidence="2" type="ORF">POVCU2_0032820</name>
</gene>
<proteinExistence type="predicted"/>
<dbReference type="Proteomes" id="UP000078546">
    <property type="component" value="Unassembled WGS sequence"/>
</dbReference>
<reference evidence="2" key="1">
    <citation type="submission" date="2016-05" db="EMBL/GenBank/DDBJ databases">
        <authorList>
            <person name="Lavstsen T."/>
            <person name="Jespersen J.S."/>
        </authorList>
    </citation>
    <scope>NUCLEOTIDE SEQUENCE [LARGE SCALE GENOMIC DNA]</scope>
</reference>
<feature type="transmembrane region" description="Helical" evidence="1">
    <location>
        <begin position="266"/>
        <end position="288"/>
    </location>
</feature>
<organism evidence="2 5">
    <name type="scientific">Plasmodium ovale curtisi</name>
    <dbReference type="NCBI Taxonomy" id="864141"/>
    <lineage>
        <taxon>Eukaryota</taxon>
        <taxon>Sar</taxon>
        <taxon>Alveolata</taxon>
        <taxon>Apicomplexa</taxon>
        <taxon>Aconoidasida</taxon>
        <taxon>Haemosporida</taxon>
        <taxon>Plasmodiidae</taxon>
        <taxon>Plasmodium</taxon>
        <taxon>Plasmodium (Plasmodium)</taxon>
    </lineage>
</organism>
<keyword evidence="1" id="KW-0472">Membrane</keyword>
<dbReference type="EMBL" id="FLQU01000441">
    <property type="protein sequence ID" value="SBS85684.1"/>
    <property type="molecule type" value="Genomic_DNA"/>
</dbReference>
<evidence type="ECO:0000256" key="1">
    <source>
        <dbReference type="SAM" id="Phobius"/>
    </source>
</evidence>
<dbReference type="EMBL" id="FLQV01001952">
    <property type="protein sequence ID" value="SBT00501.1"/>
    <property type="molecule type" value="Genomic_DNA"/>
</dbReference>
<protein>
    <submittedName>
        <fullName evidence="2">PIR Superfamily Protein</fullName>
    </submittedName>
</protein>
<evidence type="ECO:0000313" key="3">
    <source>
        <dbReference type="EMBL" id="SBT00501.1"/>
    </source>
</evidence>
<evidence type="ECO:0000313" key="4">
    <source>
        <dbReference type="Proteomes" id="UP000078546"/>
    </source>
</evidence>
<accession>A0A1A8W166</accession>
<dbReference type="VEuPathDB" id="PlasmoDB:PocGH01_00042700"/>
<keyword evidence="1" id="KW-0812">Transmembrane</keyword>
<evidence type="ECO:0000313" key="5">
    <source>
        <dbReference type="Proteomes" id="UP000078560"/>
    </source>
</evidence>